<keyword evidence="5" id="KW-0963">Cytoplasm</keyword>
<dbReference type="GO" id="GO:0005524">
    <property type="term" value="F:ATP binding"/>
    <property type="evidence" value="ECO:0007669"/>
    <property type="project" value="UniProtKB-UniRule"/>
</dbReference>
<keyword evidence="5 7" id="KW-0418">Kinase</keyword>
<dbReference type="Gene3D" id="3.40.50.300">
    <property type="entry name" value="P-loop containing nucleotide triphosphate hydrolases"/>
    <property type="match status" value="1"/>
</dbReference>
<organism evidence="7 8">
    <name type="scientific">Hoylesella oralis ATCC 33269</name>
    <dbReference type="NCBI Taxonomy" id="873533"/>
    <lineage>
        <taxon>Bacteria</taxon>
        <taxon>Pseudomonadati</taxon>
        <taxon>Bacteroidota</taxon>
        <taxon>Bacteroidia</taxon>
        <taxon>Bacteroidales</taxon>
        <taxon>Prevotellaceae</taxon>
        <taxon>Hoylesella</taxon>
    </lineage>
</organism>
<dbReference type="InterPro" id="IPR001977">
    <property type="entry name" value="Depp_CoAkinase"/>
</dbReference>
<dbReference type="eggNOG" id="COG0237">
    <property type="taxonomic scope" value="Bacteria"/>
</dbReference>
<dbReference type="AlphaFoldDB" id="E7RRA7"/>
<evidence type="ECO:0000256" key="5">
    <source>
        <dbReference type="HAMAP-Rule" id="MF_00376"/>
    </source>
</evidence>
<dbReference type="GO" id="GO:0015937">
    <property type="term" value="P:coenzyme A biosynthetic process"/>
    <property type="evidence" value="ECO:0007669"/>
    <property type="project" value="UniProtKB-UniRule"/>
</dbReference>
<dbReference type="PANTHER" id="PTHR10695">
    <property type="entry name" value="DEPHOSPHO-COA KINASE-RELATED"/>
    <property type="match status" value="1"/>
</dbReference>
<evidence type="ECO:0000256" key="4">
    <source>
        <dbReference type="ARBA" id="ARBA00022993"/>
    </source>
</evidence>
<comment type="pathway">
    <text evidence="5">Cofactor biosynthesis; coenzyme A biosynthesis; CoA from (R)-pantothenate: step 5/5.</text>
</comment>
<keyword evidence="4 5" id="KW-0173">Coenzyme A biosynthesis</keyword>
<dbReference type="PROSITE" id="PS51219">
    <property type="entry name" value="DPCK"/>
    <property type="match status" value="1"/>
</dbReference>
<dbReference type="EC" id="2.7.1.24" evidence="5 6"/>
<evidence type="ECO:0000256" key="6">
    <source>
        <dbReference type="NCBIfam" id="TIGR00152"/>
    </source>
</evidence>
<evidence type="ECO:0000313" key="8">
    <source>
        <dbReference type="Proteomes" id="UP000005580"/>
    </source>
</evidence>
<proteinExistence type="inferred from homology"/>
<gene>
    <name evidence="5 7" type="primary">coaE</name>
    <name evidence="7" type="ORF">HMPREF0663_11708</name>
</gene>
<dbReference type="GO" id="GO:0005737">
    <property type="term" value="C:cytoplasm"/>
    <property type="evidence" value="ECO:0007669"/>
    <property type="project" value="UniProtKB-SubCell"/>
</dbReference>
<evidence type="ECO:0000256" key="2">
    <source>
        <dbReference type="ARBA" id="ARBA00022741"/>
    </source>
</evidence>
<keyword evidence="3 5" id="KW-0067">ATP-binding</keyword>
<sequence>MVNSPKVAITGGIGSGKTHVCRLLEERGIRVYDCDEAAKRLMQTSVELQRKLKNLVGSGVYINKVLQKSVLAKFLLASNQNKQAVNDIVHPAVASDFETSGYCWLESAILFESGFFRRTHFDFAVCITAPLETRVARVMARDGISRTRALAWINSQMAQEEMLKLSDFEIVNNGESDVNIQISNILKQINNTNH</sequence>
<dbReference type="CDD" id="cd02022">
    <property type="entry name" value="DPCK"/>
    <property type="match status" value="1"/>
</dbReference>
<dbReference type="SUPFAM" id="SSF52540">
    <property type="entry name" value="P-loop containing nucleoside triphosphate hydrolases"/>
    <property type="match status" value="1"/>
</dbReference>
<dbReference type="EMBL" id="AEPE02000005">
    <property type="protein sequence ID" value="EFZ36795.1"/>
    <property type="molecule type" value="Genomic_DNA"/>
</dbReference>
<dbReference type="NCBIfam" id="TIGR00152">
    <property type="entry name" value="dephospho-CoA kinase"/>
    <property type="match status" value="1"/>
</dbReference>
<dbReference type="Pfam" id="PF01121">
    <property type="entry name" value="CoaE"/>
    <property type="match status" value="1"/>
</dbReference>
<keyword evidence="8" id="KW-1185">Reference proteome</keyword>
<dbReference type="InterPro" id="IPR027417">
    <property type="entry name" value="P-loop_NTPase"/>
</dbReference>
<dbReference type="UniPathway" id="UPA00241">
    <property type="reaction ID" value="UER00356"/>
</dbReference>
<dbReference type="HOGENOM" id="CLU_057180_3_1_10"/>
<comment type="function">
    <text evidence="5">Catalyzes the phosphorylation of the 3'-hydroxyl group of dephosphocoenzyme A to form coenzyme A.</text>
</comment>
<keyword evidence="2 5" id="KW-0547">Nucleotide-binding</keyword>
<evidence type="ECO:0000256" key="3">
    <source>
        <dbReference type="ARBA" id="ARBA00022840"/>
    </source>
</evidence>
<feature type="binding site" evidence="5">
    <location>
        <begin position="14"/>
        <end position="19"/>
    </location>
    <ligand>
        <name>ATP</name>
        <dbReference type="ChEBI" id="CHEBI:30616"/>
    </ligand>
</feature>
<dbReference type="RefSeq" id="WP_004369873.1">
    <property type="nucleotide sequence ID" value="NZ_GL833119.1"/>
</dbReference>
<dbReference type="PANTHER" id="PTHR10695:SF46">
    <property type="entry name" value="BIFUNCTIONAL COENZYME A SYNTHASE-RELATED"/>
    <property type="match status" value="1"/>
</dbReference>
<reference evidence="7" key="1">
    <citation type="submission" date="2011-01" db="EMBL/GenBank/DDBJ databases">
        <authorList>
            <person name="Muzny D."/>
            <person name="Qin X."/>
            <person name="Buhay C."/>
            <person name="Dugan-Rocha S."/>
            <person name="Ding Y."/>
            <person name="Chen G."/>
            <person name="Hawes A."/>
            <person name="Holder M."/>
            <person name="Jhangiani S."/>
            <person name="Johnson A."/>
            <person name="Khan Z."/>
            <person name="Li Z."/>
            <person name="Liu W."/>
            <person name="Liu X."/>
            <person name="Perez L."/>
            <person name="Shen H."/>
            <person name="Wang Q."/>
            <person name="Watt J."/>
            <person name="Xi L."/>
            <person name="Xin Y."/>
            <person name="Zhou J."/>
            <person name="Deng J."/>
            <person name="Jiang H."/>
            <person name="Liu Y."/>
            <person name="Qu J."/>
            <person name="Song X.-Z."/>
            <person name="Zhang L."/>
            <person name="Villasana D."/>
            <person name="Johnson A."/>
            <person name="Liu J."/>
            <person name="Liyanage D."/>
            <person name="Lorensuhewa L."/>
            <person name="Robinson T."/>
            <person name="Song A."/>
            <person name="Song B.-B."/>
            <person name="Dinh H."/>
            <person name="Thornton R."/>
            <person name="Coyle M."/>
            <person name="Francisco L."/>
            <person name="Jackson L."/>
            <person name="Javaid M."/>
            <person name="Korchina V."/>
            <person name="Kovar C."/>
            <person name="Mata R."/>
            <person name="Mathew T."/>
            <person name="Ngo R."/>
            <person name="Nguyen L."/>
            <person name="Nguyen N."/>
            <person name="Okwuonu G."/>
            <person name="Ongeri F."/>
            <person name="Pham C."/>
            <person name="Simmons D."/>
            <person name="Wilczek-Boney K."/>
            <person name="Hale W."/>
            <person name="Jakkamsetti A."/>
            <person name="Pham P."/>
            <person name="Ruth R."/>
            <person name="San Lucas F."/>
            <person name="Warren J."/>
            <person name="Zhang J."/>
            <person name="Zhao Z."/>
            <person name="Zhou C."/>
            <person name="Zhu D."/>
            <person name="Lee S."/>
            <person name="Bess C."/>
            <person name="Blankenburg K."/>
            <person name="Forbes L."/>
            <person name="Fu Q."/>
            <person name="Gubbala S."/>
            <person name="Hirani K."/>
            <person name="Jayaseelan J.C."/>
            <person name="Lara F."/>
            <person name="Munidasa M."/>
            <person name="Palculict T."/>
            <person name="Patil S."/>
            <person name="Pu L.-L."/>
            <person name="Saada N."/>
            <person name="Tang L."/>
            <person name="Weissenberger G."/>
            <person name="Zhu Y."/>
            <person name="Hemphill L."/>
            <person name="Shang Y."/>
            <person name="Youmans B."/>
            <person name="Ayvaz T."/>
            <person name="Ross M."/>
            <person name="Santibanez J."/>
            <person name="Aqrawi P."/>
            <person name="Gross S."/>
            <person name="Joshi V."/>
            <person name="Fowler G."/>
            <person name="Nazareth L."/>
            <person name="Reid J."/>
            <person name="Worley K."/>
            <person name="Petrosino J."/>
            <person name="Highlander S."/>
            <person name="Gibbs R."/>
        </authorList>
    </citation>
    <scope>NUCLEOTIDE SEQUENCE [LARGE SCALE GENOMIC DNA]</scope>
    <source>
        <strain evidence="7">ATCC 33269</strain>
    </source>
</reference>
<comment type="catalytic activity">
    <reaction evidence="5">
        <text>3'-dephospho-CoA + ATP = ADP + CoA + H(+)</text>
        <dbReference type="Rhea" id="RHEA:18245"/>
        <dbReference type="ChEBI" id="CHEBI:15378"/>
        <dbReference type="ChEBI" id="CHEBI:30616"/>
        <dbReference type="ChEBI" id="CHEBI:57287"/>
        <dbReference type="ChEBI" id="CHEBI:57328"/>
        <dbReference type="ChEBI" id="CHEBI:456216"/>
        <dbReference type="EC" id="2.7.1.24"/>
    </reaction>
</comment>
<dbReference type="GO" id="GO:0004140">
    <property type="term" value="F:dephospho-CoA kinase activity"/>
    <property type="evidence" value="ECO:0007669"/>
    <property type="project" value="UniProtKB-UniRule"/>
</dbReference>
<comment type="caution">
    <text evidence="7">The sequence shown here is derived from an EMBL/GenBank/DDBJ whole genome shotgun (WGS) entry which is preliminary data.</text>
</comment>
<comment type="similarity">
    <text evidence="1 5">Belongs to the CoaE family.</text>
</comment>
<protein>
    <recommendedName>
        <fullName evidence="5 6">Dephospho-CoA kinase</fullName>
        <ecNumber evidence="5 6">2.7.1.24</ecNumber>
    </recommendedName>
    <alternativeName>
        <fullName evidence="5">Dephosphocoenzyme A kinase</fullName>
    </alternativeName>
</protein>
<dbReference type="STRING" id="28134.SAMN05444288_1351"/>
<name>E7RRA7_9BACT</name>
<comment type="subcellular location">
    <subcellularLocation>
        <location evidence="5">Cytoplasm</location>
    </subcellularLocation>
</comment>
<evidence type="ECO:0000256" key="1">
    <source>
        <dbReference type="ARBA" id="ARBA00009018"/>
    </source>
</evidence>
<keyword evidence="5 7" id="KW-0808">Transferase</keyword>
<evidence type="ECO:0000313" key="7">
    <source>
        <dbReference type="EMBL" id="EFZ36795.1"/>
    </source>
</evidence>
<dbReference type="Proteomes" id="UP000005580">
    <property type="component" value="Unassembled WGS sequence"/>
</dbReference>
<accession>E7RRA7</accession>
<dbReference type="HAMAP" id="MF_00376">
    <property type="entry name" value="Dephospho_CoA_kinase"/>
    <property type="match status" value="1"/>
</dbReference>